<proteinExistence type="predicted"/>
<organism evidence="6 7">
    <name type="scientific">Mucor velutinosus</name>
    <dbReference type="NCBI Taxonomy" id="708070"/>
    <lineage>
        <taxon>Eukaryota</taxon>
        <taxon>Fungi</taxon>
        <taxon>Fungi incertae sedis</taxon>
        <taxon>Mucoromycota</taxon>
        <taxon>Mucoromycotina</taxon>
        <taxon>Mucoromycetes</taxon>
        <taxon>Mucorales</taxon>
        <taxon>Mucorineae</taxon>
        <taxon>Mucoraceae</taxon>
        <taxon>Mucor</taxon>
    </lineage>
</organism>
<dbReference type="AlphaFoldDB" id="A0AAN7HWU2"/>
<evidence type="ECO:0000259" key="5">
    <source>
        <dbReference type="PROSITE" id="PS50023"/>
    </source>
</evidence>
<evidence type="ECO:0000256" key="1">
    <source>
        <dbReference type="ARBA" id="ARBA00022723"/>
    </source>
</evidence>
<evidence type="ECO:0000256" key="4">
    <source>
        <dbReference type="PROSITE-ProRule" id="PRU00125"/>
    </source>
</evidence>
<evidence type="ECO:0000256" key="3">
    <source>
        <dbReference type="ARBA" id="ARBA00023038"/>
    </source>
</evidence>
<reference evidence="6 7" key="1">
    <citation type="submission" date="2022-11" db="EMBL/GenBank/DDBJ databases">
        <title>Mucor velutinosus strain NIH1002 WGS.</title>
        <authorList>
            <person name="Subramanian P."/>
            <person name="Mullikin J.C."/>
            <person name="Segre J.A."/>
            <person name="Zelazny A.M."/>
        </authorList>
    </citation>
    <scope>NUCLEOTIDE SEQUENCE [LARGE SCALE GENOMIC DNA]</scope>
    <source>
        <strain evidence="6 7">NIH1002</strain>
    </source>
</reference>
<comment type="caution">
    <text evidence="6">The sequence shown here is derived from an EMBL/GenBank/DDBJ whole genome shotgun (WGS) entry which is preliminary data.</text>
</comment>
<gene>
    <name evidence="6" type="ORF">ATC70_012218</name>
</gene>
<accession>A0AAN7HWU2</accession>
<evidence type="ECO:0000313" key="7">
    <source>
        <dbReference type="Proteomes" id="UP001304243"/>
    </source>
</evidence>
<keyword evidence="1 4" id="KW-0479">Metal-binding</keyword>
<dbReference type="GO" id="GO:0046872">
    <property type="term" value="F:metal ion binding"/>
    <property type="evidence" value="ECO:0007669"/>
    <property type="project" value="UniProtKB-KW"/>
</dbReference>
<sequence length="85" mass="9797">MNSSSDNCASCTRRVYVIEKVEANNHIYHKQCFKCKENGCRLTIANFHYHDGELYCPKHVPKLQAVVLTPTKKRVQPADFNMGRL</sequence>
<keyword evidence="3 4" id="KW-0440">LIM domain</keyword>
<dbReference type="SMART" id="SM00132">
    <property type="entry name" value="LIM"/>
    <property type="match status" value="1"/>
</dbReference>
<dbReference type="PANTHER" id="PTHR24206">
    <property type="entry name" value="OS06G0237300 PROTEIN"/>
    <property type="match status" value="1"/>
</dbReference>
<dbReference type="Proteomes" id="UP001304243">
    <property type="component" value="Unassembled WGS sequence"/>
</dbReference>
<keyword evidence="7" id="KW-1185">Reference proteome</keyword>
<dbReference type="InterPro" id="IPR001781">
    <property type="entry name" value="Znf_LIM"/>
</dbReference>
<protein>
    <recommendedName>
        <fullName evidence="5">LIM zinc-binding domain-containing protein</fullName>
    </recommendedName>
</protein>
<evidence type="ECO:0000256" key="2">
    <source>
        <dbReference type="ARBA" id="ARBA00022833"/>
    </source>
</evidence>
<keyword evidence="2 4" id="KW-0862">Zinc</keyword>
<name>A0AAN7HWU2_9FUNG</name>
<dbReference type="PROSITE" id="PS50023">
    <property type="entry name" value="LIM_DOMAIN_2"/>
    <property type="match status" value="1"/>
</dbReference>
<evidence type="ECO:0000313" key="6">
    <source>
        <dbReference type="EMBL" id="KAK4511013.1"/>
    </source>
</evidence>
<dbReference type="Gene3D" id="2.10.110.10">
    <property type="entry name" value="Cysteine Rich Protein"/>
    <property type="match status" value="1"/>
</dbReference>
<dbReference type="RefSeq" id="XP_064677679.1">
    <property type="nucleotide sequence ID" value="XM_064831399.1"/>
</dbReference>
<dbReference type="GeneID" id="89955904"/>
<dbReference type="Pfam" id="PF00412">
    <property type="entry name" value="LIM"/>
    <property type="match status" value="1"/>
</dbReference>
<dbReference type="SUPFAM" id="SSF57716">
    <property type="entry name" value="Glucocorticoid receptor-like (DNA-binding domain)"/>
    <property type="match status" value="1"/>
</dbReference>
<feature type="domain" description="LIM zinc-binding" evidence="5">
    <location>
        <begin position="6"/>
        <end position="66"/>
    </location>
</feature>
<dbReference type="EMBL" id="JASEJX010000030">
    <property type="protein sequence ID" value="KAK4511013.1"/>
    <property type="molecule type" value="Genomic_DNA"/>
</dbReference>